<gene>
    <name evidence="11" type="ORF">HUE87_11870</name>
</gene>
<dbReference type="InterPro" id="IPR036909">
    <property type="entry name" value="Cyt_c-like_dom_sf"/>
</dbReference>
<feature type="binding site" description="covalent" evidence="8">
    <location>
        <position position="79"/>
    </location>
    <ligand>
        <name>heme c</name>
        <dbReference type="ChEBI" id="CHEBI:61717"/>
        <label>1</label>
    </ligand>
</feature>
<feature type="binding site" description="axial binding residue" evidence="9">
    <location>
        <position position="226"/>
    </location>
    <ligand>
        <name>heme c</name>
        <dbReference type="ChEBI" id="CHEBI:61717"/>
        <label>2</label>
    </ligand>
    <ligandPart>
        <name>Fe</name>
        <dbReference type="ChEBI" id="CHEBI:18248"/>
    </ligandPart>
</feature>
<feature type="binding site" description="axial binding residue" evidence="9">
    <location>
        <position position="96"/>
    </location>
    <ligand>
        <name>heme c</name>
        <dbReference type="ChEBI" id="CHEBI:61717"/>
        <label>1</label>
    </ligand>
    <ligandPart>
        <name>Fe</name>
        <dbReference type="ChEBI" id="CHEBI:18248"/>
    </ligandPart>
</feature>
<evidence type="ECO:0000256" key="2">
    <source>
        <dbReference type="ARBA" id="ARBA00022617"/>
    </source>
</evidence>
<comment type="PTM">
    <text evidence="8">Binds 2 heme groups per subunit.</text>
</comment>
<comment type="subcellular location">
    <subcellularLocation>
        <location evidence="1">Periplasm</location>
    </subcellularLocation>
</comment>
<dbReference type="GO" id="GO:0042597">
    <property type="term" value="C:periplasmic space"/>
    <property type="evidence" value="ECO:0007669"/>
    <property type="project" value="UniProtKB-SubCell"/>
</dbReference>
<keyword evidence="12" id="KW-1185">Reference proteome</keyword>
<evidence type="ECO:0000313" key="11">
    <source>
        <dbReference type="EMBL" id="QOY54544.1"/>
    </source>
</evidence>
<keyword evidence="2 8" id="KW-0349">Heme</keyword>
<feature type="binding site" description="covalent" evidence="8">
    <location>
        <position position="225"/>
    </location>
    <ligand>
        <name>heme c</name>
        <dbReference type="ChEBI" id="CHEBI:61717"/>
        <label>2</label>
    </ligand>
</feature>
<evidence type="ECO:0000256" key="6">
    <source>
        <dbReference type="ARBA" id="ARBA00023002"/>
    </source>
</evidence>
<evidence type="ECO:0000313" key="12">
    <source>
        <dbReference type="Proteomes" id="UP000593836"/>
    </source>
</evidence>
<dbReference type="KEGG" id="smas:HUE87_11870"/>
<dbReference type="PANTHER" id="PTHR30600">
    <property type="entry name" value="CYTOCHROME C PEROXIDASE-RELATED"/>
    <property type="match status" value="1"/>
</dbReference>
<dbReference type="InterPro" id="IPR009056">
    <property type="entry name" value="Cyt_c-like_dom"/>
</dbReference>
<dbReference type="SUPFAM" id="SSF46626">
    <property type="entry name" value="Cytochrome c"/>
    <property type="match status" value="2"/>
</dbReference>
<organism evidence="11 12">
    <name type="scientific">Candidatus Sulfurimonas marisnigri</name>
    <dbReference type="NCBI Taxonomy" id="2740405"/>
    <lineage>
        <taxon>Bacteria</taxon>
        <taxon>Pseudomonadati</taxon>
        <taxon>Campylobacterota</taxon>
        <taxon>Epsilonproteobacteria</taxon>
        <taxon>Campylobacterales</taxon>
        <taxon>Sulfurimonadaceae</taxon>
        <taxon>Sulfurimonas</taxon>
    </lineage>
</organism>
<evidence type="ECO:0000256" key="4">
    <source>
        <dbReference type="ARBA" id="ARBA00022729"/>
    </source>
</evidence>
<feature type="domain" description="Cytochrome c" evidence="10">
    <location>
        <begin position="208"/>
        <end position="315"/>
    </location>
</feature>
<dbReference type="AlphaFoldDB" id="A0A7S7M1J6"/>
<evidence type="ECO:0000256" key="9">
    <source>
        <dbReference type="PIRSR" id="PIRSR000294-2"/>
    </source>
</evidence>
<evidence type="ECO:0000256" key="1">
    <source>
        <dbReference type="ARBA" id="ARBA00004418"/>
    </source>
</evidence>
<dbReference type="Gene3D" id="1.10.760.10">
    <property type="entry name" value="Cytochrome c-like domain"/>
    <property type="match status" value="2"/>
</dbReference>
<proteinExistence type="predicted"/>
<keyword evidence="3 9" id="KW-0479">Metal-binding</keyword>
<dbReference type="Pfam" id="PF00034">
    <property type="entry name" value="Cytochrom_C"/>
    <property type="match status" value="1"/>
</dbReference>
<keyword evidence="11" id="KW-0575">Peroxidase</keyword>
<comment type="cofactor">
    <cofactor evidence="8">
        <name>heme</name>
        <dbReference type="ChEBI" id="CHEBI:30413"/>
    </cofactor>
    <text evidence="8">Binds 2 heme groups.</text>
</comment>
<dbReference type="PANTHER" id="PTHR30600:SF7">
    <property type="entry name" value="CYTOCHROME C PEROXIDASE-RELATED"/>
    <property type="match status" value="1"/>
</dbReference>
<keyword evidence="7 9" id="KW-0408">Iron</keyword>
<evidence type="ECO:0000256" key="3">
    <source>
        <dbReference type="ARBA" id="ARBA00022723"/>
    </source>
</evidence>
<keyword evidence="5" id="KW-0574">Periplasm</keyword>
<reference evidence="11 12" key="1">
    <citation type="submission" date="2020-05" db="EMBL/GenBank/DDBJ databases">
        <title>Sulfurimonas marisnigri, sp. nov., and Sulfurimonas baltica, sp. nov., manganese oxide reducing chemolithoautotrophs of the class Epsilonproteobacteria isolated from the pelagic redoxclines of the Black and Baltic Seas and emended description of the genus Sulfurimonas.</title>
        <authorList>
            <person name="Henkel J.V."/>
            <person name="Laudan C."/>
            <person name="Werner J."/>
            <person name="Neu T."/>
            <person name="Plewe S."/>
            <person name="Sproer C."/>
            <person name="Bunk B."/>
            <person name="Schulz-Vogt H.N."/>
        </authorList>
    </citation>
    <scope>NUCLEOTIDE SEQUENCE [LARGE SCALE GENOMIC DNA]</scope>
    <source>
        <strain evidence="11 12">SoZ1</strain>
    </source>
</reference>
<dbReference type="Proteomes" id="UP000593836">
    <property type="component" value="Chromosome"/>
</dbReference>
<protein>
    <submittedName>
        <fullName evidence="11">Cytochrome-c peroxidase</fullName>
    </submittedName>
</protein>
<dbReference type="InterPro" id="IPR004852">
    <property type="entry name" value="Di-haem_cyt_c_peroxidsae"/>
</dbReference>
<dbReference type="GO" id="GO:0020037">
    <property type="term" value="F:heme binding"/>
    <property type="evidence" value="ECO:0007669"/>
    <property type="project" value="InterPro"/>
</dbReference>
<keyword evidence="4" id="KW-0732">Signal</keyword>
<dbReference type="GO" id="GO:0009055">
    <property type="term" value="F:electron transfer activity"/>
    <property type="evidence" value="ECO:0007669"/>
    <property type="project" value="InterPro"/>
</dbReference>
<evidence type="ECO:0000259" key="10">
    <source>
        <dbReference type="PROSITE" id="PS51007"/>
    </source>
</evidence>
<feature type="binding site" description="covalent" evidence="8">
    <location>
        <position position="222"/>
    </location>
    <ligand>
        <name>heme c</name>
        <dbReference type="ChEBI" id="CHEBI:61717"/>
        <label>2</label>
    </ligand>
</feature>
<evidence type="ECO:0000256" key="7">
    <source>
        <dbReference type="ARBA" id="ARBA00023004"/>
    </source>
</evidence>
<evidence type="ECO:0000256" key="5">
    <source>
        <dbReference type="ARBA" id="ARBA00022764"/>
    </source>
</evidence>
<dbReference type="Pfam" id="PF03150">
    <property type="entry name" value="CCP_MauG"/>
    <property type="match status" value="1"/>
</dbReference>
<feature type="binding site" description="axial binding residue" evidence="9">
    <location>
        <position position="80"/>
    </location>
    <ligand>
        <name>heme c</name>
        <dbReference type="ChEBI" id="CHEBI:61717"/>
        <label>1</label>
    </ligand>
    <ligandPart>
        <name>Fe</name>
        <dbReference type="ChEBI" id="CHEBI:18248"/>
    </ligandPart>
</feature>
<accession>A0A7S7M1J6</accession>
<evidence type="ECO:0000256" key="8">
    <source>
        <dbReference type="PIRSR" id="PIRSR000294-1"/>
    </source>
</evidence>
<feature type="binding site" description="covalent" evidence="8">
    <location>
        <position position="76"/>
    </location>
    <ligand>
        <name>heme c</name>
        <dbReference type="ChEBI" id="CHEBI:61717"/>
        <label>1</label>
    </ligand>
</feature>
<dbReference type="GO" id="GO:0046872">
    <property type="term" value="F:metal ion binding"/>
    <property type="evidence" value="ECO:0007669"/>
    <property type="project" value="UniProtKB-KW"/>
</dbReference>
<name>A0A7S7M1J6_9BACT</name>
<feature type="binding site" description="axial binding residue" evidence="9">
    <location>
        <position position="290"/>
    </location>
    <ligand>
        <name>heme c</name>
        <dbReference type="ChEBI" id="CHEBI:61717"/>
        <label>2</label>
    </ligand>
    <ligandPart>
        <name>Fe</name>
        <dbReference type="ChEBI" id="CHEBI:18248"/>
    </ligandPart>
</feature>
<dbReference type="GO" id="GO:0004130">
    <property type="term" value="F:cytochrome-c peroxidase activity"/>
    <property type="evidence" value="ECO:0007669"/>
    <property type="project" value="TreeGrafter"/>
</dbReference>
<dbReference type="PIRSF" id="PIRSF000294">
    <property type="entry name" value="Cytochrome-c_peroxidase"/>
    <property type="match status" value="1"/>
</dbReference>
<dbReference type="EMBL" id="CP054493">
    <property type="protein sequence ID" value="QOY54544.1"/>
    <property type="molecule type" value="Genomic_DNA"/>
</dbReference>
<keyword evidence="6" id="KW-0560">Oxidoreductase</keyword>
<dbReference type="RefSeq" id="WP_194366589.1">
    <property type="nucleotide sequence ID" value="NZ_CP054493.1"/>
</dbReference>
<dbReference type="InterPro" id="IPR026259">
    <property type="entry name" value="MauG/Cytc_peroxidase"/>
</dbReference>
<dbReference type="PROSITE" id="PS51007">
    <property type="entry name" value="CYTC"/>
    <property type="match status" value="1"/>
</dbReference>
<dbReference type="InterPro" id="IPR051395">
    <property type="entry name" value="Cytochrome_c_Peroxidase/MauG"/>
</dbReference>
<sequence>MYEKTLLSLTLITASLVASNLSDDAKKIGLLPIPSSQTELLKLIDNQKNPITSKKVELGKKLYFDPRLSKSGIISCNTCHNLSEGGDDGVSAAIGHKWVANPHHLNSPTVYNSVFFSSQFWDGRDPDLEKQAQGPIQAHPEMAATKEHVVQTVTSIPDYVNEFKYAYGDSVKISFEKITDTIATFERTLVTPSPYDNYLNGSENAITPIQKAGLKTFIDKGCATCHNGIALGGEMNAFNITGTYIHQNIGDFKGDKNGMVKVPTLRNITQTAPYFHNGEVWNLKEAIIEMGRIQVGEKINDKEAASIEAFLKALDGVKPALSLPILPASTNTTPKPDLN</sequence>